<proteinExistence type="predicted"/>
<accession>A0A0N7KGQ5</accession>
<dbReference type="Proteomes" id="UP000059680">
    <property type="component" value="Chromosome 3"/>
</dbReference>
<protein>
    <submittedName>
        <fullName evidence="2">Os03g0185800 protein</fullName>
    </submittedName>
</protein>
<keyword evidence="3" id="KW-1185">Reference proteome</keyword>
<reference evidence="2 3" key="3">
    <citation type="journal article" date="2013" name="Rice">
        <title>Improvement of the Oryza sativa Nipponbare reference genome using next generation sequence and optical map data.</title>
        <authorList>
            <person name="Kawahara Y."/>
            <person name="de la Bastide M."/>
            <person name="Hamilton J.P."/>
            <person name="Kanamori H."/>
            <person name="McCombie W.R."/>
            <person name="Ouyang S."/>
            <person name="Schwartz D.C."/>
            <person name="Tanaka T."/>
            <person name="Wu J."/>
            <person name="Zhou S."/>
            <person name="Childs K.L."/>
            <person name="Davidson R.M."/>
            <person name="Lin H."/>
            <person name="Quesada-Ocampo L."/>
            <person name="Vaillancourt B."/>
            <person name="Sakai H."/>
            <person name="Lee S.S."/>
            <person name="Kim J."/>
            <person name="Numa H."/>
            <person name="Itoh T."/>
            <person name="Buell C.R."/>
            <person name="Matsumoto T."/>
        </authorList>
    </citation>
    <scope>NUCLEOTIDE SEQUENCE [LARGE SCALE GENOMIC DNA]</scope>
    <source>
        <strain evidence="3">cv. Nipponbare</strain>
    </source>
</reference>
<reference evidence="2 3" key="2">
    <citation type="journal article" date="2013" name="Plant Cell Physiol.">
        <title>Rice Annotation Project Database (RAP-DB): an integrative and interactive database for rice genomics.</title>
        <authorList>
            <person name="Sakai H."/>
            <person name="Lee S.S."/>
            <person name="Tanaka T."/>
            <person name="Numa H."/>
            <person name="Kim J."/>
            <person name="Kawahara Y."/>
            <person name="Wakimoto H."/>
            <person name="Yang C.C."/>
            <person name="Iwamoto M."/>
            <person name="Abe T."/>
            <person name="Yamada Y."/>
            <person name="Muto A."/>
            <person name="Inokuchi H."/>
            <person name="Ikemura T."/>
            <person name="Matsumoto T."/>
            <person name="Sasaki T."/>
            <person name="Itoh T."/>
        </authorList>
    </citation>
    <scope>NUCLEOTIDE SEQUENCE [LARGE SCALE GENOMIC DNA]</scope>
    <source>
        <strain evidence="3">cv. Nipponbare</strain>
    </source>
</reference>
<feature type="non-terminal residue" evidence="2">
    <location>
        <position position="1"/>
    </location>
</feature>
<sequence>RGCRPALLAAAVRSEPAGLVPVGCCRRRSRRDGLVLRHAAPPLACTSPNNGSNRRRTLAYDDDDDDQPASNKNWKFVTGLLRSNPTITIVAAATAKKLYHLLHRHG</sequence>
<evidence type="ECO:0000313" key="2">
    <source>
        <dbReference type="EMBL" id="BAS82673.1"/>
    </source>
</evidence>
<dbReference type="EMBL" id="AP014959">
    <property type="protein sequence ID" value="BAS82673.1"/>
    <property type="molecule type" value="Genomic_DNA"/>
</dbReference>
<dbReference type="AlphaFoldDB" id="A0A0N7KGQ5"/>
<feature type="region of interest" description="Disordered" evidence="1">
    <location>
        <begin position="41"/>
        <end position="70"/>
    </location>
</feature>
<dbReference type="InParanoid" id="A0A0N7KGQ5"/>
<gene>
    <name evidence="2" type="ordered locus">Os03g0185800</name>
    <name evidence="2" type="ORF">OSNPB_030185800</name>
</gene>
<organism evidence="2 3">
    <name type="scientific">Oryza sativa subsp. japonica</name>
    <name type="common">Rice</name>
    <dbReference type="NCBI Taxonomy" id="39947"/>
    <lineage>
        <taxon>Eukaryota</taxon>
        <taxon>Viridiplantae</taxon>
        <taxon>Streptophyta</taxon>
        <taxon>Embryophyta</taxon>
        <taxon>Tracheophyta</taxon>
        <taxon>Spermatophyta</taxon>
        <taxon>Magnoliopsida</taxon>
        <taxon>Liliopsida</taxon>
        <taxon>Poales</taxon>
        <taxon>Poaceae</taxon>
        <taxon>BOP clade</taxon>
        <taxon>Oryzoideae</taxon>
        <taxon>Oryzeae</taxon>
        <taxon>Oryzinae</taxon>
        <taxon>Oryza</taxon>
        <taxon>Oryza sativa</taxon>
    </lineage>
</organism>
<evidence type="ECO:0000256" key="1">
    <source>
        <dbReference type="SAM" id="MobiDB-lite"/>
    </source>
</evidence>
<reference evidence="3" key="1">
    <citation type="journal article" date="2005" name="Nature">
        <title>The map-based sequence of the rice genome.</title>
        <authorList>
            <consortium name="International rice genome sequencing project (IRGSP)"/>
            <person name="Matsumoto T."/>
            <person name="Wu J."/>
            <person name="Kanamori H."/>
            <person name="Katayose Y."/>
            <person name="Fujisawa M."/>
            <person name="Namiki N."/>
            <person name="Mizuno H."/>
            <person name="Yamamoto K."/>
            <person name="Antonio B.A."/>
            <person name="Baba T."/>
            <person name="Sakata K."/>
            <person name="Nagamura Y."/>
            <person name="Aoki H."/>
            <person name="Arikawa K."/>
            <person name="Arita K."/>
            <person name="Bito T."/>
            <person name="Chiden Y."/>
            <person name="Fujitsuka N."/>
            <person name="Fukunaka R."/>
            <person name="Hamada M."/>
            <person name="Harada C."/>
            <person name="Hayashi A."/>
            <person name="Hijishita S."/>
            <person name="Honda M."/>
            <person name="Hosokawa S."/>
            <person name="Ichikawa Y."/>
            <person name="Idonuma A."/>
            <person name="Iijima M."/>
            <person name="Ikeda M."/>
            <person name="Ikeno M."/>
            <person name="Ito K."/>
            <person name="Ito S."/>
            <person name="Ito T."/>
            <person name="Ito Y."/>
            <person name="Ito Y."/>
            <person name="Iwabuchi A."/>
            <person name="Kamiya K."/>
            <person name="Karasawa W."/>
            <person name="Kurita K."/>
            <person name="Katagiri S."/>
            <person name="Kikuta A."/>
            <person name="Kobayashi H."/>
            <person name="Kobayashi N."/>
            <person name="Machita K."/>
            <person name="Maehara T."/>
            <person name="Masukawa M."/>
            <person name="Mizubayashi T."/>
            <person name="Mukai Y."/>
            <person name="Nagasaki H."/>
            <person name="Nagata Y."/>
            <person name="Naito S."/>
            <person name="Nakashima M."/>
            <person name="Nakama Y."/>
            <person name="Nakamichi Y."/>
            <person name="Nakamura M."/>
            <person name="Meguro A."/>
            <person name="Negishi M."/>
            <person name="Ohta I."/>
            <person name="Ohta T."/>
            <person name="Okamoto M."/>
            <person name="Ono N."/>
            <person name="Saji S."/>
            <person name="Sakaguchi M."/>
            <person name="Sakai K."/>
            <person name="Shibata M."/>
            <person name="Shimokawa T."/>
            <person name="Song J."/>
            <person name="Takazaki Y."/>
            <person name="Terasawa K."/>
            <person name="Tsugane M."/>
            <person name="Tsuji K."/>
            <person name="Ueda S."/>
            <person name="Waki K."/>
            <person name="Yamagata H."/>
            <person name="Yamamoto M."/>
            <person name="Yamamoto S."/>
            <person name="Yamane H."/>
            <person name="Yoshiki S."/>
            <person name="Yoshihara R."/>
            <person name="Yukawa K."/>
            <person name="Zhong H."/>
            <person name="Yano M."/>
            <person name="Yuan Q."/>
            <person name="Ouyang S."/>
            <person name="Liu J."/>
            <person name="Jones K.M."/>
            <person name="Gansberger K."/>
            <person name="Moffat K."/>
            <person name="Hill J."/>
            <person name="Bera J."/>
            <person name="Fadrosh D."/>
            <person name="Jin S."/>
            <person name="Johri S."/>
            <person name="Kim M."/>
            <person name="Overton L."/>
            <person name="Reardon M."/>
            <person name="Tsitrin T."/>
            <person name="Vuong H."/>
            <person name="Weaver B."/>
            <person name="Ciecko A."/>
            <person name="Tallon L."/>
            <person name="Jackson J."/>
            <person name="Pai G."/>
            <person name="Aken S.V."/>
            <person name="Utterback T."/>
            <person name="Reidmuller S."/>
            <person name="Feldblyum T."/>
            <person name="Hsiao J."/>
            <person name="Zismann V."/>
            <person name="Iobst S."/>
            <person name="de Vazeille A.R."/>
            <person name="Buell C.R."/>
            <person name="Ying K."/>
            <person name="Li Y."/>
            <person name="Lu T."/>
            <person name="Huang Y."/>
            <person name="Zhao Q."/>
            <person name="Feng Q."/>
            <person name="Zhang L."/>
            <person name="Zhu J."/>
            <person name="Weng Q."/>
            <person name="Mu J."/>
            <person name="Lu Y."/>
            <person name="Fan D."/>
            <person name="Liu Y."/>
            <person name="Guan J."/>
            <person name="Zhang Y."/>
            <person name="Yu S."/>
            <person name="Liu X."/>
            <person name="Zhang Y."/>
            <person name="Hong G."/>
            <person name="Han B."/>
            <person name="Choisne N."/>
            <person name="Demange N."/>
            <person name="Orjeda G."/>
            <person name="Samain S."/>
            <person name="Cattolico L."/>
            <person name="Pelletier E."/>
            <person name="Couloux A."/>
            <person name="Segurens B."/>
            <person name="Wincker P."/>
            <person name="D'Hont A."/>
            <person name="Scarpelli C."/>
            <person name="Weissenbach J."/>
            <person name="Salanoubat M."/>
            <person name="Quetier F."/>
            <person name="Yu Y."/>
            <person name="Kim H.R."/>
            <person name="Rambo T."/>
            <person name="Currie J."/>
            <person name="Collura K."/>
            <person name="Luo M."/>
            <person name="Yang T."/>
            <person name="Ammiraju J.S.S."/>
            <person name="Engler F."/>
            <person name="Soderlund C."/>
            <person name="Wing R.A."/>
            <person name="Palmer L.E."/>
            <person name="de la Bastide M."/>
            <person name="Spiegel L."/>
            <person name="Nascimento L."/>
            <person name="Zutavern T."/>
            <person name="O'Shaughnessy A."/>
            <person name="Dike S."/>
            <person name="Dedhia N."/>
            <person name="Preston R."/>
            <person name="Balija V."/>
            <person name="McCombie W.R."/>
            <person name="Chow T."/>
            <person name="Chen H."/>
            <person name="Chung M."/>
            <person name="Chen C."/>
            <person name="Shaw J."/>
            <person name="Wu H."/>
            <person name="Hsiao K."/>
            <person name="Chao Y."/>
            <person name="Chu M."/>
            <person name="Cheng C."/>
            <person name="Hour A."/>
            <person name="Lee P."/>
            <person name="Lin S."/>
            <person name="Lin Y."/>
            <person name="Liou J."/>
            <person name="Liu S."/>
            <person name="Hsing Y."/>
            <person name="Raghuvanshi S."/>
            <person name="Mohanty A."/>
            <person name="Bharti A.K."/>
            <person name="Gaur A."/>
            <person name="Gupta V."/>
            <person name="Kumar D."/>
            <person name="Ravi V."/>
            <person name="Vij S."/>
            <person name="Kapur A."/>
            <person name="Khurana P."/>
            <person name="Khurana P."/>
            <person name="Khurana J.P."/>
            <person name="Tyagi A.K."/>
            <person name="Gaikwad K."/>
            <person name="Singh A."/>
            <person name="Dalal V."/>
            <person name="Srivastava S."/>
            <person name="Dixit A."/>
            <person name="Pal A.K."/>
            <person name="Ghazi I.A."/>
            <person name="Yadav M."/>
            <person name="Pandit A."/>
            <person name="Bhargava A."/>
            <person name="Sureshbabu K."/>
            <person name="Batra K."/>
            <person name="Sharma T.R."/>
            <person name="Mohapatra T."/>
            <person name="Singh N.K."/>
            <person name="Messing J."/>
            <person name="Nelson A.B."/>
            <person name="Fuks G."/>
            <person name="Kavchok S."/>
            <person name="Keizer G."/>
            <person name="Linton E."/>
            <person name="Llaca V."/>
            <person name="Song R."/>
            <person name="Tanyolac B."/>
            <person name="Young S."/>
            <person name="Ho-Il K."/>
            <person name="Hahn J.H."/>
            <person name="Sangsakoo G."/>
            <person name="Vanavichit A."/>
            <person name="de Mattos Luiz.A.T."/>
            <person name="Zimmer P.D."/>
            <person name="Malone G."/>
            <person name="Dellagostin O."/>
            <person name="de Oliveira A.C."/>
            <person name="Bevan M."/>
            <person name="Bancroft I."/>
            <person name="Minx P."/>
            <person name="Cordum H."/>
            <person name="Wilson R."/>
            <person name="Cheng Z."/>
            <person name="Jin W."/>
            <person name="Jiang J."/>
            <person name="Leong S.A."/>
            <person name="Iwama H."/>
            <person name="Gojobori T."/>
            <person name="Itoh T."/>
            <person name="Niimura Y."/>
            <person name="Fujii Y."/>
            <person name="Habara T."/>
            <person name="Sakai H."/>
            <person name="Sato Y."/>
            <person name="Wilson G."/>
            <person name="Kumar K."/>
            <person name="McCouch S."/>
            <person name="Juretic N."/>
            <person name="Hoen D."/>
            <person name="Wright S."/>
            <person name="Bruskiewich R."/>
            <person name="Bureau T."/>
            <person name="Miyao A."/>
            <person name="Hirochika H."/>
            <person name="Nishikawa T."/>
            <person name="Kadowaki K."/>
            <person name="Sugiura M."/>
            <person name="Burr B."/>
            <person name="Sasaki T."/>
        </authorList>
    </citation>
    <scope>NUCLEOTIDE SEQUENCE [LARGE SCALE GENOMIC DNA]</scope>
    <source>
        <strain evidence="3">cv. Nipponbare</strain>
    </source>
</reference>
<dbReference type="PaxDb" id="39947-A0A0N7KGQ5"/>
<evidence type="ECO:0000313" key="3">
    <source>
        <dbReference type="Proteomes" id="UP000059680"/>
    </source>
</evidence>
<name>A0A0N7KGQ5_ORYSJ</name>
<dbReference type="Gramene" id="Os03t0185800-01">
    <property type="protein sequence ID" value="Os03t0185800-01"/>
    <property type="gene ID" value="Os03g0185800"/>
</dbReference>